<feature type="non-terminal residue" evidence="13">
    <location>
        <position position="1"/>
    </location>
</feature>
<name>A0AAV8XWK7_9CUCU</name>
<dbReference type="PROSITE" id="PS50920">
    <property type="entry name" value="SOLCAR"/>
    <property type="match status" value="2"/>
</dbReference>
<evidence type="ECO:0000256" key="11">
    <source>
        <dbReference type="RuleBase" id="RU000488"/>
    </source>
</evidence>
<evidence type="ECO:0000256" key="8">
    <source>
        <dbReference type="ARBA" id="ARBA00023128"/>
    </source>
</evidence>
<feature type="transmembrane region" description="Helical" evidence="12">
    <location>
        <begin position="124"/>
        <end position="146"/>
    </location>
</feature>
<comment type="subcellular location">
    <subcellularLocation>
        <location evidence="1">Mitochondrion inner membrane</location>
        <topology evidence="1">Multi-pass membrane protein</topology>
    </subcellularLocation>
</comment>
<evidence type="ECO:0000256" key="9">
    <source>
        <dbReference type="ARBA" id="ARBA00023136"/>
    </source>
</evidence>
<keyword evidence="9 10" id="KW-0472">Membrane</keyword>
<dbReference type="InterPro" id="IPR023395">
    <property type="entry name" value="MCP_dom_sf"/>
</dbReference>
<dbReference type="InterPro" id="IPR018108">
    <property type="entry name" value="MCP_transmembrane"/>
</dbReference>
<feature type="repeat" description="Solcar" evidence="10">
    <location>
        <begin position="24"/>
        <end position="113"/>
    </location>
</feature>
<dbReference type="Gene3D" id="1.50.40.10">
    <property type="entry name" value="Mitochondrial carrier domain"/>
    <property type="match status" value="1"/>
</dbReference>
<gene>
    <name evidence="13" type="ORF">NQ318_006319</name>
</gene>
<evidence type="ECO:0000256" key="2">
    <source>
        <dbReference type="ARBA" id="ARBA00006375"/>
    </source>
</evidence>
<evidence type="ECO:0000256" key="10">
    <source>
        <dbReference type="PROSITE-ProRule" id="PRU00282"/>
    </source>
</evidence>
<dbReference type="SUPFAM" id="SSF103506">
    <property type="entry name" value="Mitochondrial carrier"/>
    <property type="match status" value="1"/>
</dbReference>
<feature type="transmembrane region" description="Helical" evidence="12">
    <location>
        <begin position="20"/>
        <end position="39"/>
    </location>
</feature>
<evidence type="ECO:0008006" key="15">
    <source>
        <dbReference type="Google" id="ProtNLM"/>
    </source>
</evidence>
<keyword evidence="3 11" id="KW-0813">Transport</keyword>
<feature type="repeat" description="Solcar" evidence="10">
    <location>
        <begin position="122"/>
        <end position="214"/>
    </location>
</feature>
<comment type="caution">
    <text evidence="13">The sequence shown here is derived from an EMBL/GenBank/DDBJ whole genome shotgun (WGS) entry which is preliminary data.</text>
</comment>
<comment type="similarity">
    <text evidence="2 11">Belongs to the mitochondrial carrier (TC 2.A.29) family.</text>
</comment>
<dbReference type="EMBL" id="JAPWTK010000288">
    <property type="protein sequence ID" value="KAJ8943467.1"/>
    <property type="molecule type" value="Genomic_DNA"/>
</dbReference>
<evidence type="ECO:0000256" key="4">
    <source>
        <dbReference type="ARBA" id="ARBA00022692"/>
    </source>
</evidence>
<dbReference type="GO" id="GO:0005743">
    <property type="term" value="C:mitochondrial inner membrane"/>
    <property type="evidence" value="ECO:0007669"/>
    <property type="project" value="UniProtKB-SubCell"/>
</dbReference>
<accession>A0AAV8XWK7</accession>
<proteinExistence type="inferred from homology"/>
<dbReference type="Pfam" id="PF00153">
    <property type="entry name" value="Mito_carr"/>
    <property type="match status" value="2"/>
</dbReference>
<dbReference type="PANTHER" id="PTHR45928">
    <property type="entry name" value="RE38146P"/>
    <property type="match status" value="1"/>
</dbReference>
<evidence type="ECO:0000256" key="12">
    <source>
        <dbReference type="SAM" id="Phobius"/>
    </source>
</evidence>
<evidence type="ECO:0000313" key="14">
    <source>
        <dbReference type="Proteomes" id="UP001162162"/>
    </source>
</evidence>
<evidence type="ECO:0000256" key="5">
    <source>
        <dbReference type="ARBA" id="ARBA00022737"/>
    </source>
</evidence>
<sequence length="226" mass="25091">SGTYQFADSRGVLTDKNGNIIFYKSVLVGGFGGILGQFFSSPLFLIKTHLQSQAVAAIAVGYQHNHESLGKALKNIYSEHGIRGLFRGAGASIPRAFVGSVAQLSSFKYAKQWLENYEYFRDKALLTSFLGSMAGGVAISVMMTPFDLIMTRLYNQPTDASGKGKLYHSYWDCVMKIYKTEGISAFYKGVGPMYLRLGPHTVLCLVFWDELQALYEKYFPQPNVQG</sequence>
<evidence type="ECO:0000256" key="6">
    <source>
        <dbReference type="ARBA" id="ARBA00022792"/>
    </source>
</evidence>
<dbReference type="AlphaFoldDB" id="A0AAV8XWK7"/>
<dbReference type="InterPro" id="IPR051508">
    <property type="entry name" value="Mito_Carrier_Antiporter"/>
</dbReference>
<keyword evidence="7 12" id="KW-1133">Transmembrane helix</keyword>
<dbReference type="PANTHER" id="PTHR45928:SF1">
    <property type="entry name" value="RE38146P"/>
    <property type="match status" value="1"/>
</dbReference>
<evidence type="ECO:0000256" key="3">
    <source>
        <dbReference type="ARBA" id="ARBA00022448"/>
    </source>
</evidence>
<dbReference type="Proteomes" id="UP001162162">
    <property type="component" value="Unassembled WGS sequence"/>
</dbReference>
<keyword evidence="8" id="KW-0496">Mitochondrion</keyword>
<evidence type="ECO:0000256" key="1">
    <source>
        <dbReference type="ARBA" id="ARBA00004448"/>
    </source>
</evidence>
<keyword evidence="4 10" id="KW-0812">Transmembrane</keyword>
<keyword evidence="6" id="KW-0999">Mitochondrion inner membrane</keyword>
<evidence type="ECO:0000313" key="13">
    <source>
        <dbReference type="EMBL" id="KAJ8943467.1"/>
    </source>
</evidence>
<protein>
    <recommendedName>
        <fullName evidence="15">Solute carrier family 25 member 35</fullName>
    </recommendedName>
</protein>
<keyword evidence="14" id="KW-1185">Reference proteome</keyword>
<evidence type="ECO:0000256" key="7">
    <source>
        <dbReference type="ARBA" id="ARBA00022989"/>
    </source>
</evidence>
<reference evidence="13" key="1">
    <citation type="journal article" date="2023" name="Insect Mol. Biol.">
        <title>Genome sequencing provides insights into the evolution of gene families encoding plant cell wall-degrading enzymes in longhorned beetles.</title>
        <authorList>
            <person name="Shin N.R."/>
            <person name="Okamura Y."/>
            <person name="Kirsch R."/>
            <person name="Pauchet Y."/>
        </authorList>
    </citation>
    <scope>NUCLEOTIDE SEQUENCE</scope>
    <source>
        <strain evidence="13">AMC_N1</strain>
    </source>
</reference>
<organism evidence="13 14">
    <name type="scientific">Aromia moschata</name>
    <dbReference type="NCBI Taxonomy" id="1265417"/>
    <lineage>
        <taxon>Eukaryota</taxon>
        <taxon>Metazoa</taxon>
        <taxon>Ecdysozoa</taxon>
        <taxon>Arthropoda</taxon>
        <taxon>Hexapoda</taxon>
        <taxon>Insecta</taxon>
        <taxon>Pterygota</taxon>
        <taxon>Neoptera</taxon>
        <taxon>Endopterygota</taxon>
        <taxon>Coleoptera</taxon>
        <taxon>Polyphaga</taxon>
        <taxon>Cucujiformia</taxon>
        <taxon>Chrysomeloidea</taxon>
        <taxon>Cerambycidae</taxon>
        <taxon>Cerambycinae</taxon>
        <taxon>Callichromatini</taxon>
        <taxon>Aromia</taxon>
    </lineage>
</organism>
<keyword evidence="5" id="KW-0677">Repeat</keyword>